<keyword evidence="2" id="KW-1185">Reference proteome</keyword>
<sequence length="162" mass="18446">MLFLSCKGDGTSASDKQTSQGILGRANFESYIEVSWNKKNMDTLQSLLVEDFICRHNGIRVVDDRSEMQAFMNVYFTGFPDARIETDTLVVNKGQLSTHWTFNGTHTGTFRQLRPTGKKVRINGHAIVSFDSKGKIVREDVYYNELEFLQQLGYTLNPPILK</sequence>
<organism evidence="1 2">
    <name type="scientific">Pseudozobellia thermophila</name>
    <dbReference type="NCBI Taxonomy" id="192903"/>
    <lineage>
        <taxon>Bacteria</taxon>
        <taxon>Pseudomonadati</taxon>
        <taxon>Bacteroidota</taxon>
        <taxon>Flavobacteriia</taxon>
        <taxon>Flavobacteriales</taxon>
        <taxon>Flavobacteriaceae</taxon>
        <taxon>Pseudozobellia</taxon>
    </lineage>
</organism>
<name>A0A1M6HDC5_9FLAO</name>
<dbReference type="SUPFAM" id="SSF54427">
    <property type="entry name" value="NTF2-like"/>
    <property type="match status" value="1"/>
</dbReference>
<dbReference type="PANTHER" id="PTHR38436">
    <property type="entry name" value="POLYKETIDE CYCLASE SNOAL-LIKE DOMAIN"/>
    <property type="match status" value="1"/>
</dbReference>
<protein>
    <recommendedName>
        <fullName evidence="3">SnoaL-like polyketide cyclase</fullName>
    </recommendedName>
</protein>
<dbReference type="EMBL" id="FQYU01000003">
    <property type="protein sequence ID" value="SHJ20200.1"/>
    <property type="molecule type" value="Genomic_DNA"/>
</dbReference>
<proteinExistence type="predicted"/>
<dbReference type="Gene3D" id="3.10.450.50">
    <property type="match status" value="1"/>
</dbReference>
<dbReference type="Proteomes" id="UP000184543">
    <property type="component" value="Unassembled WGS sequence"/>
</dbReference>
<gene>
    <name evidence="1" type="ORF">SAMN04488513_1039</name>
</gene>
<evidence type="ECO:0008006" key="3">
    <source>
        <dbReference type="Google" id="ProtNLM"/>
    </source>
</evidence>
<dbReference type="STRING" id="192903.SAMN04488513_1039"/>
<dbReference type="PANTHER" id="PTHR38436:SF1">
    <property type="entry name" value="ESTER CYCLASE"/>
    <property type="match status" value="1"/>
</dbReference>
<accession>A0A1M6HDC5</accession>
<evidence type="ECO:0000313" key="2">
    <source>
        <dbReference type="Proteomes" id="UP000184543"/>
    </source>
</evidence>
<dbReference type="InterPro" id="IPR009959">
    <property type="entry name" value="Cyclase_SnoaL-like"/>
</dbReference>
<dbReference type="Pfam" id="PF07366">
    <property type="entry name" value="SnoaL"/>
    <property type="match status" value="1"/>
</dbReference>
<dbReference type="InterPro" id="IPR032710">
    <property type="entry name" value="NTF2-like_dom_sf"/>
</dbReference>
<reference evidence="2" key="1">
    <citation type="submission" date="2016-11" db="EMBL/GenBank/DDBJ databases">
        <authorList>
            <person name="Varghese N."/>
            <person name="Submissions S."/>
        </authorList>
    </citation>
    <scope>NUCLEOTIDE SEQUENCE [LARGE SCALE GENOMIC DNA]</scope>
    <source>
        <strain evidence="2">DSM 19858</strain>
    </source>
</reference>
<dbReference type="GO" id="GO:0030638">
    <property type="term" value="P:polyketide metabolic process"/>
    <property type="evidence" value="ECO:0007669"/>
    <property type="project" value="InterPro"/>
</dbReference>
<evidence type="ECO:0000313" key="1">
    <source>
        <dbReference type="EMBL" id="SHJ20200.1"/>
    </source>
</evidence>
<dbReference type="AlphaFoldDB" id="A0A1M6HDC5"/>